<organism evidence="2">
    <name type="scientific">Tanacetum cinerariifolium</name>
    <name type="common">Dalmatian daisy</name>
    <name type="synonym">Chrysanthemum cinerariifolium</name>
    <dbReference type="NCBI Taxonomy" id="118510"/>
    <lineage>
        <taxon>Eukaryota</taxon>
        <taxon>Viridiplantae</taxon>
        <taxon>Streptophyta</taxon>
        <taxon>Embryophyta</taxon>
        <taxon>Tracheophyta</taxon>
        <taxon>Spermatophyta</taxon>
        <taxon>Magnoliopsida</taxon>
        <taxon>eudicotyledons</taxon>
        <taxon>Gunneridae</taxon>
        <taxon>Pentapetalae</taxon>
        <taxon>asterids</taxon>
        <taxon>campanulids</taxon>
        <taxon>Asterales</taxon>
        <taxon>Asteraceae</taxon>
        <taxon>Asteroideae</taxon>
        <taxon>Anthemideae</taxon>
        <taxon>Anthemidinae</taxon>
        <taxon>Tanacetum</taxon>
    </lineage>
</organism>
<feature type="region of interest" description="Disordered" evidence="1">
    <location>
        <begin position="50"/>
        <end position="82"/>
    </location>
</feature>
<name>A0A699UHE2_TANCI</name>
<reference evidence="2" key="1">
    <citation type="journal article" date="2019" name="Sci. Rep.">
        <title>Draft genome of Tanacetum cinerariifolium, the natural source of mosquito coil.</title>
        <authorList>
            <person name="Yamashiro T."/>
            <person name="Shiraishi A."/>
            <person name="Satake H."/>
            <person name="Nakayama K."/>
        </authorList>
    </citation>
    <scope>NUCLEOTIDE SEQUENCE</scope>
</reference>
<dbReference type="AlphaFoldDB" id="A0A699UHE2"/>
<feature type="region of interest" description="Disordered" evidence="1">
    <location>
        <begin position="1"/>
        <end position="21"/>
    </location>
</feature>
<feature type="non-terminal residue" evidence="2">
    <location>
        <position position="82"/>
    </location>
</feature>
<feature type="compositionally biased region" description="Low complexity" evidence="1">
    <location>
        <begin position="68"/>
        <end position="82"/>
    </location>
</feature>
<protein>
    <recommendedName>
        <fullName evidence="3">Integrase, catalytic region, zinc finger, CCHC-type, peptidase aspartic, catalytic</fullName>
    </recommendedName>
</protein>
<sequence>SRLVPQPPSSTPFVPPTRNDWDTLLQPLFDEYFSPPPCVDYPVLEVTSSKPAISTGTPSSTSVDQDAPSPSTSQTPQESSSH</sequence>
<dbReference type="EMBL" id="BKCJ011327387">
    <property type="protein sequence ID" value="GFD21121.1"/>
    <property type="molecule type" value="Genomic_DNA"/>
</dbReference>
<feature type="compositionally biased region" description="Pro residues" evidence="1">
    <location>
        <begin position="1"/>
        <end position="15"/>
    </location>
</feature>
<proteinExistence type="predicted"/>
<feature type="non-terminal residue" evidence="2">
    <location>
        <position position="1"/>
    </location>
</feature>
<gene>
    <name evidence="2" type="ORF">Tci_893090</name>
</gene>
<evidence type="ECO:0000313" key="2">
    <source>
        <dbReference type="EMBL" id="GFD21121.1"/>
    </source>
</evidence>
<comment type="caution">
    <text evidence="2">The sequence shown here is derived from an EMBL/GenBank/DDBJ whole genome shotgun (WGS) entry which is preliminary data.</text>
</comment>
<evidence type="ECO:0008006" key="3">
    <source>
        <dbReference type="Google" id="ProtNLM"/>
    </source>
</evidence>
<accession>A0A699UHE2</accession>
<evidence type="ECO:0000256" key="1">
    <source>
        <dbReference type="SAM" id="MobiDB-lite"/>
    </source>
</evidence>
<feature type="compositionally biased region" description="Polar residues" evidence="1">
    <location>
        <begin position="50"/>
        <end position="64"/>
    </location>
</feature>